<feature type="compositionally biased region" description="Basic and acidic residues" evidence="1">
    <location>
        <begin position="1"/>
        <end position="25"/>
    </location>
</feature>
<comment type="caution">
    <text evidence="2">The sequence shown here is derived from an EMBL/GenBank/DDBJ whole genome shotgun (WGS) entry which is preliminary data.</text>
</comment>
<dbReference type="EMBL" id="ANOH01000115">
    <property type="protein sequence ID" value="EMI56992.1"/>
    <property type="molecule type" value="Genomic_DNA"/>
</dbReference>
<reference evidence="2 3" key="1">
    <citation type="journal article" date="2013" name="Mar. Genomics">
        <title>Expression of sulfatases in Rhodopirellula baltica and the diversity of sulfatases in the genus Rhodopirellula.</title>
        <authorList>
            <person name="Wegner C.E."/>
            <person name="Richter-Heitmann T."/>
            <person name="Klindworth A."/>
            <person name="Klockow C."/>
            <person name="Richter M."/>
            <person name="Achstetter T."/>
            <person name="Glockner F.O."/>
            <person name="Harder J."/>
        </authorList>
    </citation>
    <scope>NUCLEOTIDE SEQUENCE [LARGE SCALE GENOMIC DNA]</scope>
    <source>
        <strain evidence="2 3">SM41</strain>
    </source>
</reference>
<gene>
    <name evidence="2" type="ORF">RSSM_01521</name>
</gene>
<sequence>MEGDRNSEQEIKIADRQRSALDHLRTPLQRVRRGTASGPRSTYKIRQNTRQILVEYAPVARKMLAKMP</sequence>
<evidence type="ECO:0000313" key="3">
    <source>
        <dbReference type="Proteomes" id="UP000011885"/>
    </source>
</evidence>
<feature type="region of interest" description="Disordered" evidence="1">
    <location>
        <begin position="1"/>
        <end position="41"/>
    </location>
</feature>
<proteinExistence type="predicted"/>
<evidence type="ECO:0000256" key="1">
    <source>
        <dbReference type="SAM" id="MobiDB-lite"/>
    </source>
</evidence>
<organism evidence="2 3">
    <name type="scientific">Rhodopirellula sallentina SM41</name>
    <dbReference type="NCBI Taxonomy" id="1263870"/>
    <lineage>
        <taxon>Bacteria</taxon>
        <taxon>Pseudomonadati</taxon>
        <taxon>Planctomycetota</taxon>
        <taxon>Planctomycetia</taxon>
        <taxon>Pirellulales</taxon>
        <taxon>Pirellulaceae</taxon>
        <taxon>Rhodopirellula</taxon>
    </lineage>
</organism>
<protein>
    <submittedName>
        <fullName evidence="2">Uncharacterized protein</fullName>
    </submittedName>
</protein>
<accession>M5U697</accession>
<name>M5U697_9BACT</name>
<dbReference type="AlphaFoldDB" id="M5U697"/>
<keyword evidence="3" id="KW-1185">Reference proteome</keyword>
<dbReference type="Proteomes" id="UP000011885">
    <property type="component" value="Unassembled WGS sequence"/>
</dbReference>
<evidence type="ECO:0000313" key="2">
    <source>
        <dbReference type="EMBL" id="EMI56992.1"/>
    </source>
</evidence>